<evidence type="ECO:0000256" key="2">
    <source>
        <dbReference type="ARBA" id="ARBA00007175"/>
    </source>
</evidence>
<dbReference type="PANTHER" id="PTHR14577">
    <property type="entry name" value="NUCLEOLAR PROTEIN 12"/>
    <property type="match status" value="1"/>
</dbReference>
<evidence type="ECO:0000256" key="4">
    <source>
        <dbReference type="ARBA" id="ARBA00023242"/>
    </source>
</evidence>
<organism evidence="6 7">
    <name type="scientific">Saccharomycodes ludwigii</name>
    <dbReference type="NCBI Taxonomy" id="36035"/>
    <lineage>
        <taxon>Eukaryota</taxon>
        <taxon>Fungi</taxon>
        <taxon>Dikarya</taxon>
        <taxon>Ascomycota</taxon>
        <taxon>Saccharomycotina</taxon>
        <taxon>Saccharomycetes</taxon>
        <taxon>Saccharomycodales</taxon>
        <taxon>Saccharomycodaceae</taxon>
        <taxon>Saccharomycodes</taxon>
    </lineage>
</organism>
<reference evidence="7" key="1">
    <citation type="submission" date="2018-06" db="EMBL/GenBank/DDBJ databases">
        <authorList>
            <person name="Guldener U."/>
        </authorList>
    </citation>
    <scope>NUCLEOTIDE SEQUENCE [LARGE SCALE GENOMIC DNA]</scope>
    <source>
        <strain evidence="7">UTAD17</strain>
    </source>
</reference>
<dbReference type="GO" id="GO:0005730">
    <property type="term" value="C:nucleolus"/>
    <property type="evidence" value="ECO:0007669"/>
    <property type="project" value="UniProtKB-SubCell"/>
</dbReference>
<sequence length="255" mass="30483">MTSAHHQKLRTNREILTSGKSYVSKKKKSHSVEEVLFDKDSRLDFLTGFHKRKVERQKKAQDFIKEQERQMRIEERKRVRDERKKDMEGQLIKLKESMKEVGDYVGSDNENDIDSKEEEEEEEWNGFDEEEESVDKENKNSTDEEGNIKPILRRKTAEETLNFEDETQVEIESLEPNENFEFLAKLNHVKLEKSEKVLNDSINRANKYAKFLGIEDTTNKTNSNKVSKKKKKFRYLTKNERRENQRKANRNKYRK</sequence>
<feature type="compositionally biased region" description="Basic and acidic residues" evidence="5">
    <location>
        <begin position="237"/>
        <end position="246"/>
    </location>
</feature>
<proteinExistence type="inferred from homology"/>
<gene>
    <name evidence="6" type="ORF">SCODWIG_03266</name>
</gene>
<name>A0A376B9Z4_9ASCO</name>
<dbReference type="Proteomes" id="UP000262825">
    <property type="component" value="Unassembled WGS sequence"/>
</dbReference>
<feature type="region of interest" description="Disordered" evidence="5">
    <location>
        <begin position="1"/>
        <end position="24"/>
    </location>
</feature>
<dbReference type="EMBL" id="UFAJ01000732">
    <property type="protein sequence ID" value="SSD61505.1"/>
    <property type="molecule type" value="Genomic_DNA"/>
</dbReference>
<evidence type="ECO:0000256" key="3">
    <source>
        <dbReference type="ARBA" id="ARBA00023054"/>
    </source>
</evidence>
<feature type="compositionally biased region" description="Basic residues" evidence="5">
    <location>
        <begin position="1"/>
        <end position="10"/>
    </location>
</feature>
<keyword evidence="3" id="KW-0175">Coiled coil</keyword>
<dbReference type="GO" id="GO:0019843">
    <property type="term" value="F:rRNA binding"/>
    <property type="evidence" value="ECO:0007669"/>
    <property type="project" value="TreeGrafter"/>
</dbReference>
<dbReference type="Pfam" id="PF09805">
    <property type="entry name" value="Nop25"/>
    <property type="match status" value="1"/>
</dbReference>
<comment type="subcellular location">
    <subcellularLocation>
        <location evidence="1">Nucleus</location>
        <location evidence="1">Nucleolus</location>
    </subcellularLocation>
</comment>
<feature type="region of interest" description="Disordered" evidence="5">
    <location>
        <begin position="218"/>
        <end position="255"/>
    </location>
</feature>
<keyword evidence="7" id="KW-1185">Reference proteome</keyword>
<keyword evidence="4" id="KW-0539">Nucleus</keyword>
<dbReference type="InterPro" id="IPR019186">
    <property type="entry name" value="Nucleolar_protein_12"/>
</dbReference>
<accession>A0A376B9Z4</accession>
<dbReference type="VEuPathDB" id="FungiDB:SCODWIG_03266"/>
<feature type="region of interest" description="Disordered" evidence="5">
    <location>
        <begin position="99"/>
        <end position="153"/>
    </location>
</feature>
<comment type="similarity">
    <text evidence="2">Belongs to the RRP17 family.</text>
</comment>
<evidence type="ECO:0000256" key="5">
    <source>
        <dbReference type="SAM" id="MobiDB-lite"/>
    </source>
</evidence>
<dbReference type="AlphaFoldDB" id="A0A376B9Z4"/>
<evidence type="ECO:0000313" key="6">
    <source>
        <dbReference type="EMBL" id="SSD61505.1"/>
    </source>
</evidence>
<feature type="compositionally biased region" description="Basic residues" evidence="5">
    <location>
        <begin position="226"/>
        <end position="235"/>
    </location>
</feature>
<evidence type="ECO:0000256" key="1">
    <source>
        <dbReference type="ARBA" id="ARBA00004604"/>
    </source>
</evidence>
<dbReference type="PANTHER" id="PTHR14577:SF0">
    <property type="entry name" value="NUCLEOLAR PROTEIN 12"/>
    <property type="match status" value="1"/>
</dbReference>
<feature type="compositionally biased region" description="Acidic residues" evidence="5">
    <location>
        <begin position="109"/>
        <end position="134"/>
    </location>
</feature>
<protein>
    <submittedName>
        <fullName evidence="6">Related to Ribosomal RNA-processing protein 17</fullName>
    </submittedName>
</protein>
<evidence type="ECO:0000313" key="7">
    <source>
        <dbReference type="Proteomes" id="UP000262825"/>
    </source>
</evidence>